<dbReference type="InterPro" id="IPR004864">
    <property type="entry name" value="LEA_2"/>
</dbReference>
<keyword evidence="2 6" id="KW-0812">Transmembrane</keyword>
<dbReference type="PANTHER" id="PTHR31234">
    <property type="entry name" value="LATE EMBRYOGENESIS ABUNDANT (LEA) HYDROXYPROLINE-RICH GLYCOPROTEIN FAMILY"/>
    <property type="match status" value="1"/>
</dbReference>
<dbReference type="EMBL" id="JAGGNH010000004">
    <property type="protein sequence ID" value="KAJ0975403.1"/>
    <property type="molecule type" value="Genomic_DNA"/>
</dbReference>
<reference evidence="8" key="1">
    <citation type="submission" date="2021-03" db="EMBL/GenBank/DDBJ databases">
        <authorList>
            <person name="Li Z."/>
            <person name="Yang C."/>
        </authorList>
    </citation>
    <scope>NUCLEOTIDE SEQUENCE</scope>
    <source>
        <strain evidence="8">Dzin_1.0</strain>
        <tissue evidence="8">Leaf</tissue>
    </source>
</reference>
<dbReference type="AlphaFoldDB" id="A0A9D5CL36"/>
<evidence type="ECO:0000313" key="8">
    <source>
        <dbReference type="EMBL" id="KAJ0975403.1"/>
    </source>
</evidence>
<feature type="transmembrane region" description="Helical" evidence="6">
    <location>
        <begin position="75"/>
        <end position="101"/>
    </location>
</feature>
<gene>
    <name evidence="8" type="ORF">J5N97_017368</name>
</gene>
<dbReference type="OrthoDB" id="1849707at2759"/>
<dbReference type="GO" id="GO:0098542">
    <property type="term" value="P:defense response to other organism"/>
    <property type="evidence" value="ECO:0007669"/>
    <property type="project" value="InterPro"/>
</dbReference>
<evidence type="ECO:0000259" key="7">
    <source>
        <dbReference type="Pfam" id="PF03168"/>
    </source>
</evidence>
<keyword evidence="3 6" id="KW-1133">Transmembrane helix</keyword>
<comment type="caution">
    <text evidence="8">The sequence shown here is derived from an EMBL/GenBank/DDBJ whole genome shotgun (WGS) entry which is preliminary data.</text>
</comment>
<proteinExistence type="predicted"/>
<dbReference type="GO" id="GO:0005886">
    <property type="term" value="C:plasma membrane"/>
    <property type="evidence" value="ECO:0007669"/>
    <property type="project" value="TreeGrafter"/>
</dbReference>
<feature type="region of interest" description="Disordered" evidence="5">
    <location>
        <begin position="1"/>
        <end position="29"/>
    </location>
</feature>
<organism evidence="8 9">
    <name type="scientific">Dioscorea zingiberensis</name>
    <dbReference type="NCBI Taxonomy" id="325984"/>
    <lineage>
        <taxon>Eukaryota</taxon>
        <taxon>Viridiplantae</taxon>
        <taxon>Streptophyta</taxon>
        <taxon>Embryophyta</taxon>
        <taxon>Tracheophyta</taxon>
        <taxon>Spermatophyta</taxon>
        <taxon>Magnoliopsida</taxon>
        <taxon>Liliopsida</taxon>
        <taxon>Dioscoreales</taxon>
        <taxon>Dioscoreaceae</taxon>
        <taxon>Dioscorea</taxon>
    </lineage>
</organism>
<dbReference type="PANTHER" id="PTHR31234:SF70">
    <property type="entry name" value="LATE EMBRYOGENESIS ABUNDANT PROTEIN LEA-2 SUBGROUP DOMAIN-CONTAINING PROTEIN"/>
    <property type="match status" value="1"/>
</dbReference>
<comment type="subcellular location">
    <subcellularLocation>
        <location evidence="1">Membrane</location>
        <topology evidence="1">Single-pass membrane protein</topology>
    </subcellularLocation>
</comment>
<dbReference type="InterPro" id="IPR044839">
    <property type="entry name" value="NDR1-like"/>
</dbReference>
<dbReference type="Pfam" id="PF03168">
    <property type="entry name" value="LEA_2"/>
    <property type="match status" value="1"/>
</dbReference>
<name>A0A9D5CL36_9LILI</name>
<dbReference type="Proteomes" id="UP001085076">
    <property type="component" value="Miscellaneous, Linkage group lg04"/>
</dbReference>
<feature type="domain" description="Late embryogenesis abundant protein LEA-2 subgroup" evidence="7">
    <location>
        <begin position="130"/>
        <end position="223"/>
    </location>
</feature>
<feature type="compositionally biased region" description="Basic and acidic residues" evidence="5">
    <location>
        <begin position="1"/>
        <end position="13"/>
    </location>
</feature>
<sequence length="250" mass="27809">MEERVHPHPHPDLAEEEPSTDPLLPPKAQPKPGTYVIQIPKDQIYRIPPPQNNALFEFYSRRSSGARRHRSCRRFLLFFLLAILLLSLIIFATLSVLYLTLRPRLPSYDLSHLSLTSAPNSSSPSFLAAFRVHNPNKKFSLHYLSGGSLSLSYSDSALAAGDWPAFRQSPRNLTSFNVTISGSGVRLPREVVGARRTVAFAVDVKAPVKFKIGRVRSWGFTVKTGCDVTVSKLTAGSKIVSQACRVRLRL</sequence>
<evidence type="ECO:0000256" key="4">
    <source>
        <dbReference type="ARBA" id="ARBA00023136"/>
    </source>
</evidence>
<keyword evidence="4 6" id="KW-0472">Membrane</keyword>
<reference evidence="8" key="2">
    <citation type="journal article" date="2022" name="Hortic Res">
        <title>The genome of Dioscorea zingiberensis sheds light on the biosynthesis, origin and evolution of the medicinally important diosgenin saponins.</title>
        <authorList>
            <person name="Li Y."/>
            <person name="Tan C."/>
            <person name="Li Z."/>
            <person name="Guo J."/>
            <person name="Li S."/>
            <person name="Chen X."/>
            <person name="Wang C."/>
            <person name="Dai X."/>
            <person name="Yang H."/>
            <person name="Song W."/>
            <person name="Hou L."/>
            <person name="Xu J."/>
            <person name="Tong Z."/>
            <person name="Xu A."/>
            <person name="Yuan X."/>
            <person name="Wang W."/>
            <person name="Yang Q."/>
            <person name="Chen L."/>
            <person name="Sun Z."/>
            <person name="Wang K."/>
            <person name="Pan B."/>
            <person name="Chen J."/>
            <person name="Bao Y."/>
            <person name="Liu F."/>
            <person name="Qi X."/>
            <person name="Gang D.R."/>
            <person name="Wen J."/>
            <person name="Li J."/>
        </authorList>
    </citation>
    <scope>NUCLEOTIDE SEQUENCE</scope>
    <source>
        <strain evidence="8">Dzin_1.0</strain>
    </source>
</reference>
<evidence type="ECO:0000256" key="6">
    <source>
        <dbReference type="SAM" id="Phobius"/>
    </source>
</evidence>
<evidence type="ECO:0000256" key="2">
    <source>
        <dbReference type="ARBA" id="ARBA00022692"/>
    </source>
</evidence>
<keyword evidence="9" id="KW-1185">Reference proteome</keyword>
<evidence type="ECO:0000313" key="9">
    <source>
        <dbReference type="Proteomes" id="UP001085076"/>
    </source>
</evidence>
<accession>A0A9D5CL36</accession>
<evidence type="ECO:0000256" key="3">
    <source>
        <dbReference type="ARBA" id="ARBA00022989"/>
    </source>
</evidence>
<evidence type="ECO:0000256" key="5">
    <source>
        <dbReference type="SAM" id="MobiDB-lite"/>
    </source>
</evidence>
<evidence type="ECO:0000256" key="1">
    <source>
        <dbReference type="ARBA" id="ARBA00004167"/>
    </source>
</evidence>
<protein>
    <recommendedName>
        <fullName evidence="7">Late embryogenesis abundant protein LEA-2 subgroup domain-containing protein</fullName>
    </recommendedName>
</protein>